<keyword evidence="2" id="KW-1185">Reference proteome</keyword>
<reference evidence="1 2" key="1">
    <citation type="journal article" date="2010" name="Proc. Natl. Acad. Sci. U.S.A.">
        <title>A Nitrospira metagenome illuminates the physiology and evolution of globally important nitrite-oxidizing bacteria.</title>
        <authorList>
            <person name="Lucker S."/>
            <person name="Wagner M."/>
            <person name="Maixner F."/>
            <person name="Pelletier E."/>
            <person name="Koch H."/>
            <person name="Vacherie B."/>
            <person name="Rattei T."/>
            <person name="Sinninghe Damste J."/>
            <person name="Spieck E."/>
            <person name="Le Paslier D."/>
            <person name="Daims H."/>
        </authorList>
    </citation>
    <scope>NUCLEOTIDE SEQUENCE [LARGE SCALE GENOMIC DNA]</scope>
</reference>
<evidence type="ECO:0000313" key="2">
    <source>
        <dbReference type="Proteomes" id="UP000001660"/>
    </source>
</evidence>
<dbReference type="KEGG" id="nde:NIDE0506"/>
<protein>
    <submittedName>
        <fullName evidence="1">Uncharacterized protein</fullName>
    </submittedName>
</protein>
<dbReference type="EMBL" id="FP929003">
    <property type="protein sequence ID" value="CBK40281.1"/>
    <property type="molecule type" value="Genomic_DNA"/>
</dbReference>
<sequence>MVELIDPSRHYSTRSRYSRSEPGLLNMNIRIRAMIKQASRFALVLVVGLSSACVSVQVDSLTSKAFEPRSGSEDVTTLQREPHHGHVQIARIIATSEYASEDTLRDRILARAKELGADAVVLGEADVRRLADRGPTFQSTMGTAVPGATSGNSYRSGYWNPFRMDAWSFTQGAGGGQGWMLHMSGLAIRYVSPDELRAAPKPVPPAP</sequence>
<proteinExistence type="predicted"/>
<name>D8PAM2_9BACT</name>
<dbReference type="Proteomes" id="UP000001660">
    <property type="component" value="Chromosome"/>
</dbReference>
<dbReference type="AlphaFoldDB" id="D8PAM2"/>
<accession>D8PAM2</accession>
<organism evidence="1 2">
    <name type="scientific">Nitrospira defluvii</name>
    <dbReference type="NCBI Taxonomy" id="330214"/>
    <lineage>
        <taxon>Bacteria</taxon>
        <taxon>Pseudomonadati</taxon>
        <taxon>Nitrospirota</taxon>
        <taxon>Nitrospiria</taxon>
        <taxon>Nitrospirales</taxon>
        <taxon>Nitrospiraceae</taxon>
        <taxon>Nitrospira</taxon>
    </lineage>
</organism>
<dbReference type="HOGENOM" id="CLU_1324434_0_0_0"/>
<gene>
    <name evidence="1" type="ORF">NIDE0506</name>
</gene>
<evidence type="ECO:0000313" key="1">
    <source>
        <dbReference type="EMBL" id="CBK40281.1"/>
    </source>
</evidence>